<organism evidence="4 5">
    <name type="scientific">Mycetocola zhadangensis</name>
    <dbReference type="NCBI Taxonomy" id="1164595"/>
    <lineage>
        <taxon>Bacteria</taxon>
        <taxon>Bacillati</taxon>
        <taxon>Actinomycetota</taxon>
        <taxon>Actinomycetes</taxon>
        <taxon>Micrococcales</taxon>
        <taxon>Microbacteriaceae</taxon>
        <taxon>Mycetocola</taxon>
    </lineage>
</organism>
<keyword evidence="5" id="KW-1185">Reference proteome</keyword>
<dbReference type="SUPFAM" id="SSF53223">
    <property type="entry name" value="Aminoacid dehydrogenase-like, N-terminal domain"/>
    <property type="match status" value="1"/>
</dbReference>
<keyword evidence="2" id="KW-0028">Amino-acid biosynthesis</keyword>
<dbReference type="GO" id="GO:0009423">
    <property type="term" value="P:chorismate biosynthetic process"/>
    <property type="evidence" value="ECO:0007669"/>
    <property type="project" value="TreeGrafter"/>
</dbReference>
<dbReference type="InterPro" id="IPR013708">
    <property type="entry name" value="Shikimate_DH-bd_N"/>
</dbReference>
<dbReference type="GO" id="GO:0009073">
    <property type="term" value="P:aromatic amino acid family biosynthetic process"/>
    <property type="evidence" value="ECO:0007669"/>
    <property type="project" value="UniProtKB-KW"/>
</dbReference>
<sequence>MTRFESAGPERRYLVGLIGAGITQSFTPLLHEVEAAALGLDYEYRIIDLIDLGKQAEDVGELLADARRTGFSAMNITHPCKQVVLDVVDRLDPRAEHLGAVNLVVFEDEGLVGYNTDWMGFRDGLIAGLSGVSFDRVVQIGCGGAGAATAYALLSSGVGRLDLFDVDPARAADLARRMGQHFSGSTIAIVGRDELTEMIANASGVVHATPMGMKHHPGLAFDVELLRADAWVSDVVYRPLETELIRLARNAGHPVLDGGRMAVGQAYASLQIITGEEPDRERMEEHFRSLVLSEESSVRASQE</sequence>
<evidence type="ECO:0000259" key="3">
    <source>
        <dbReference type="Pfam" id="PF08501"/>
    </source>
</evidence>
<dbReference type="RefSeq" id="WP_121660614.1">
    <property type="nucleotide sequence ID" value="NZ_BMEK01000004.1"/>
</dbReference>
<evidence type="ECO:0000313" key="5">
    <source>
        <dbReference type="Proteomes" id="UP000282460"/>
    </source>
</evidence>
<dbReference type="GO" id="GO:0005829">
    <property type="term" value="C:cytosol"/>
    <property type="evidence" value="ECO:0007669"/>
    <property type="project" value="TreeGrafter"/>
</dbReference>
<dbReference type="InterPro" id="IPR036291">
    <property type="entry name" value="NAD(P)-bd_dom_sf"/>
</dbReference>
<dbReference type="PANTHER" id="PTHR21089">
    <property type="entry name" value="SHIKIMATE DEHYDROGENASE"/>
    <property type="match status" value="1"/>
</dbReference>
<protein>
    <submittedName>
        <fullName evidence="4">Shikimate dehydrogenase</fullName>
        <ecNumber evidence="4">1.1.1.25</ecNumber>
    </submittedName>
</protein>
<evidence type="ECO:0000313" key="4">
    <source>
        <dbReference type="EMBL" id="RLQ81140.1"/>
    </source>
</evidence>
<dbReference type="Gene3D" id="3.40.50.720">
    <property type="entry name" value="NAD(P)-binding Rossmann-like Domain"/>
    <property type="match status" value="1"/>
</dbReference>
<name>A0A3L7ISQ8_9MICO</name>
<accession>A0A3L7ISQ8</accession>
<evidence type="ECO:0000256" key="1">
    <source>
        <dbReference type="ARBA" id="ARBA00004871"/>
    </source>
</evidence>
<reference evidence="4 5" key="1">
    <citation type="submission" date="2018-10" db="EMBL/GenBank/DDBJ databases">
        <authorList>
            <person name="Li J."/>
        </authorList>
    </citation>
    <scope>NUCLEOTIDE SEQUENCE [LARGE SCALE GENOMIC DNA]</scope>
    <source>
        <strain evidence="4 5">ZD1-4</strain>
    </source>
</reference>
<dbReference type="GO" id="GO:0019632">
    <property type="term" value="P:shikimate metabolic process"/>
    <property type="evidence" value="ECO:0007669"/>
    <property type="project" value="TreeGrafter"/>
</dbReference>
<dbReference type="CDD" id="cd01065">
    <property type="entry name" value="NAD_bind_Shikimate_DH"/>
    <property type="match status" value="1"/>
</dbReference>
<dbReference type="GO" id="GO:0050661">
    <property type="term" value="F:NADP binding"/>
    <property type="evidence" value="ECO:0007669"/>
    <property type="project" value="TreeGrafter"/>
</dbReference>
<evidence type="ECO:0000256" key="2">
    <source>
        <dbReference type="ARBA" id="ARBA00023141"/>
    </source>
</evidence>
<dbReference type="EMBL" id="RCWJ01000005">
    <property type="protein sequence ID" value="RLQ81140.1"/>
    <property type="molecule type" value="Genomic_DNA"/>
</dbReference>
<dbReference type="Proteomes" id="UP000282460">
    <property type="component" value="Unassembled WGS sequence"/>
</dbReference>
<dbReference type="Pfam" id="PF08501">
    <property type="entry name" value="Shikimate_dh_N"/>
    <property type="match status" value="1"/>
</dbReference>
<dbReference type="InterPro" id="IPR046346">
    <property type="entry name" value="Aminoacid_DH-like_N_sf"/>
</dbReference>
<dbReference type="PANTHER" id="PTHR21089:SF1">
    <property type="entry name" value="BIFUNCTIONAL 3-DEHYDROQUINATE DEHYDRATASE_SHIKIMATE DEHYDROGENASE, CHLOROPLASTIC"/>
    <property type="match status" value="1"/>
</dbReference>
<dbReference type="NCBIfam" id="NF009201">
    <property type="entry name" value="PRK12549.1"/>
    <property type="match status" value="1"/>
</dbReference>
<comment type="caution">
    <text evidence="4">The sequence shown here is derived from an EMBL/GenBank/DDBJ whole genome shotgun (WGS) entry which is preliminary data.</text>
</comment>
<proteinExistence type="predicted"/>
<dbReference type="Gene3D" id="3.40.50.10860">
    <property type="entry name" value="Leucine Dehydrogenase, chain A, domain 1"/>
    <property type="match status" value="1"/>
</dbReference>
<gene>
    <name evidence="4" type="ORF">D9V28_15495</name>
</gene>
<dbReference type="InterPro" id="IPR022893">
    <property type="entry name" value="Shikimate_DH_fam"/>
</dbReference>
<dbReference type="GO" id="GO:0004764">
    <property type="term" value="F:shikimate 3-dehydrogenase (NADP+) activity"/>
    <property type="evidence" value="ECO:0007669"/>
    <property type="project" value="UniProtKB-EC"/>
</dbReference>
<dbReference type="AlphaFoldDB" id="A0A3L7ISQ8"/>
<comment type="pathway">
    <text evidence="1">Metabolic intermediate biosynthesis; chorismate biosynthesis; chorismate from D-erythrose 4-phosphate and phosphoenolpyruvate: step 4/7.</text>
</comment>
<dbReference type="OrthoDB" id="9776868at2"/>
<dbReference type="EC" id="1.1.1.25" evidence="4"/>
<keyword evidence="2" id="KW-0057">Aromatic amino acid biosynthesis</keyword>
<dbReference type="SUPFAM" id="SSF51735">
    <property type="entry name" value="NAD(P)-binding Rossmann-fold domains"/>
    <property type="match status" value="1"/>
</dbReference>
<keyword evidence="4" id="KW-0560">Oxidoreductase</keyword>
<feature type="domain" description="Shikimate dehydrogenase substrate binding N-terminal" evidence="3">
    <location>
        <begin position="17"/>
        <end position="104"/>
    </location>
</feature>